<reference evidence="2 3" key="1">
    <citation type="submission" date="2016-10" db="EMBL/GenBank/DDBJ databases">
        <authorList>
            <person name="de Groot N.N."/>
        </authorList>
    </citation>
    <scope>NUCLEOTIDE SEQUENCE [LARGE SCALE GENOMIC DNA]</scope>
    <source>
        <strain evidence="2 3">DSM 46701</strain>
    </source>
</reference>
<proteinExistence type="predicted"/>
<keyword evidence="1" id="KW-0472">Membrane</keyword>
<dbReference type="EMBL" id="FOCQ01000019">
    <property type="protein sequence ID" value="SEN71449.1"/>
    <property type="molecule type" value="Genomic_DNA"/>
</dbReference>
<dbReference type="AlphaFoldDB" id="A0A1H8ISS9"/>
<feature type="transmembrane region" description="Helical" evidence="1">
    <location>
        <begin position="7"/>
        <end position="29"/>
    </location>
</feature>
<evidence type="ECO:0000313" key="2">
    <source>
        <dbReference type="EMBL" id="SEN71449.1"/>
    </source>
</evidence>
<keyword evidence="1" id="KW-1133">Transmembrane helix</keyword>
<keyword evidence="3" id="KW-1185">Reference proteome</keyword>
<evidence type="ECO:0000256" key="1">
    <source>
        <dbReference type="SAM" id="Phobius"/>
    </source>
</evidence>
<name>A0A1H8ISS9_9BACL</name>
<evidence type="ECO:0000313" key="3">
    <source>
        <dbReference type="Proteomes" id="UP000199695"/>
    </source>
</evidence>
<dbReference type="STRING" id="1173111.SAMN05444955_11932"/>
<gene>
    <name evidence="2" type="ORF">SAMN05444955_11932</name>
</gene>
<organism evidence="2 3">
    <name type="scientific">Lihuaxuella thermophila</name>
    <dbReference type="NCBI Taxonomy" id="1173111"/>
    <lineage>
        <taxon>Bacteria</taxon>
        <taxon>Bacillati</taxon>
        <taxon>Bacillota</taxon>
        <taxon>Bacilli</taxon>
        <taxon>Bacillales</taxon>
        <taxon>Thermoactinomycetaceae</taxon>
        <taxon>Lihuaxuella</taxon>
    </lineage>
</organism>
<dbReference type="Proteomes" id="UP000199695">
    <property type="component" value="Unassembled WGS sequence"/>
</dbReference>
<accession>A0A1H8ISS9</accession>
<sequence>MRWIGKYFYFILLALLAVLFFVVIGSRFLSFTDGDEYGRLTFR</sequence>
<protein>
    <submittedName>
        <fullName evidence="2">Uncharacterized protein</fullName>
    </submittedName>
</protein>
<keyword evidence="1" id="KW-0812">Transmembrane</keyword>